<evidence type="ECO:0000313" key="10">
    <source>
        <dbReference type="Proteomes" id="UP000295252"/>
    </source>
</evidence>
<evidence type="ECO:0008006" key="11">
    <source>
        <dbReference type="Google" id="ProtNLM"/>
    </source>
</evidence>
<evidence type="ECO:0000256" key="2">
    <source>
        <dbReference type="ARBA" id="ARBA00004123"/>
    </source>
</evidence>
<dbReference type="STRING" id="49390.A0A068V5P5"/>
<keyword evidence="3 5" id="KW-0694">RNA-binding</keyword>
<dbReference type="OMA" id="QMGKYGQ"/>
<dbReference type="SMART" id="SM00360">
    <property type="entry name" value="RRM"/>
    <property type="match status" value="1"/>
</dbReference>
<dbReference type="Gene3D" id="1.10.10.10">
    <property type="entry name" value="Winged helix-like DNA-binding domain superfamily/Winged helix DNA-binding domain"/>
    <property type="match status" value="1"/>
</dbReference>
<dbReference type="InterPro" id="IPR012677">
    <property type="entry name" value="Nucleotide-bd_a/b_plait_sf"/>
</dbReference>
<dbReference type="InterPro" id="IPR034878">
    <property type="entry name" value="La-rel_plant_RRM"/>
</dbReference>
<feature type="region of interest" description="Disordered" evidence="6">
    <location>
        <begin position="1"/>
        <end position="35"/>
    </location>
</feature>
<dbReference type="SUPFAM" id="SSF54928">
    <property type="entry name" value="RNA-binding domain, RBD"/>
    <property type="match status" value="1"/>
</dbReference>
<comment type="subcellular location">
    <subcellularLocation>
        <location evidence="2">Nucleus</location>
    </subcellularLocation>
</comment>
<dbReference type="InterPro" id="IPR006630">
    <property type="entry name" value="La_HTH"/>
</dbReference>
<evidence type="ECO:0000313" key="9">
    <source>
        <dbReference type="EMBL" id="CDP16095.1"/>
    </source>
</evidence>
<dbReference type="PhylomeDB" id="A0A068V5P5"/>
<dbReference type="PANTHER" id="PTHR22792:SF159">
    <property type="entry name" value="LA-RELATED PROTEIN 1B-RELATED"/>
    <property type="match status" value="1"/>
</dbReference>
<feature type="compositionally biased region" description="Basic residues" evidence="6">
    <location>
        <begin position="326"/>
        <end position="338"/>
    </location>
</feature>
<dbReference type="GO" id="GO:0006396">
    <property type="term" value="P:RNA processing"/>
    <property type="evidence" value="ECO:0007669"/>
    <property type="project" value="InterPro"/>
</dbReference>
<dbReference type="InterPro" id="IPR045180">
    <property type="entry name" value="La_dom_prot"/>
</dbReference>
<sequence length="385" mass="42887">MEAEGVPIPSISASHPPTSDDHPDFSPAGSPDLADEQHQQLLMPSDQPAVTLSDDLRDKIIKQAPSFFPTFCFLLVEYYFSDENLPTDKFLMKYVSKDKDGYVPIGVVASFKKMKKLTRDTSLIVSALRQSSLLVVSNSGKKVKRLQPLPSTEAKDPMLCTVLVENLPDDHSVENLQMVFGVAGNIKHITLRDPHAARESRKVTTAEKLLSGKLHALVEYDTVEAAEKAVAHLNNEQDWRYGLRVKLLKKKTKEVGKKVWREVDAEKNIVQASNTAVEEENNDSSDHHDDSHDEEEGDHLTKDKSGEHPRKEKNGDHLHKENNGQRNRHRGRGRRQKYHGTNGHGHGTPPSSHVEPSKPPPGPKMPDGTRGFTMGRGRPLVSNAI</sequence>
<dbReference type="PROSITE" id="PS50961">
    <property type="entry name" value="HTH_LA"/>
    <property type="match status" value="1"/>
</dbReference>
<feature type="domain" description="RRM" evidence="7">
    <location>
        <begin position="160"/>
        <end position="250"/>
    </location>
</feature>
<evidence type="ECO:0000259" key="7">
    <source>
        <dbReference type="PROSITE" id="PS50102"/>
    </source>
</evidence>
<evidence type="ECO:0000256" key="1">
    <source>
        <dbReference type="ARBA" id="ARBA00002339"/>
    </source>
</evidence>
<protein>
    <recommendedName>
        <fullName evidence="11">HTH La-type RNA-binding domain-containing protein</fullName>
    </recommendedName>
</protein>
<dbReference type="FunFam" id="1.10.10.10:FF:000158">
    <property type="entry name" value="La ribonucleoprotein domain family member 7"/>
    <property type="match status" value="1"/>
</dbReference>
<dbReference type="CDD" id="cd08033">
    <property type="entry name" value="LARP_6"/>
    <property type="match status" value="1"/>
</dbReference>
<dbReference type="PROSITE" id="PS50102">
    <property type="entry name" value="RRM"/>
    <property type="match status" value="1"/>
</dbReference>
<dbReference type="InterPro" id="IPR002344">
    <property type="entry name" value="Lupus_La"/>
</dbReference>
<reference evidence="10" key="1">
    <citation type="journal article" date="2014" name="Science">
        <title>The coffee genome provides insight into the convergent evolution of caffeine biosynthesis.</title>
        <authorList>
            <person name="Denoeud F."/>
            <person name="Carretero-Paulet L."/>
            <person name="Dereeper A."/>
            <person name="Droc G."/>
            <person name="Guyot R."/>
            <person name="Pietrella M."/>
            <person name="Zheng C."/>
            <person name="Alberti A."/>
            <person name="Anthony F."/>
            <person name="Aprea G."/>
            <person name="Aury J.M."/>
            <person name="Bento P."/>
            <person name="Bernard M."/>
            <person name="Bocs S."/>
            <person name="Campa C."/>
            <person name="Cenci A."/>
            <person name="Combes M.C."/>
            <person name="Crouzillat D."/>
            <person name="Da Silva C."/>
            <person name="Daddiego L."/>
            <person name="De Bellis F."/>
            <person name="Dussert S."/>
            <person name="Garsmeur O."/>
            <person name="Gayraud T."/>
            <person name="Guignon V."/>
            <person name="Jahn K."/>
            <person name="Jamilloux V."/>
            <person name="Joet T."/>
            <person name="Labadie K."/>
            <person name="Lan T."/>
            <person name="Leclercq J."/>
            <person name="Lepelley M."/>
            <person name="Leroy T."/>
            <person name="Li L.T."/>
            <person name="Librado P."/>
            <person name="Lopez L."/>
            <person name="Munoz A."/>
            <person name="Noel B."/>
            <person name="Pallavicini A."/>
            <person name="Perrotta G."/>
            <person name="Poncet V."/>
            <person name="Pot D."/>
            <person name="Priyono X."/>
            <person name="Rigoreau M."/>
            <person name="Rouard M."/>
            <person name="Rozas J."/>
            <person name="Tranchant-Dubreuil C."/>
            <person name="VanBuren R."/>
            <person name="Zhang Q."/>
            <person name="Andrade A.C."/>
            <person name="Argout X."/>
            <person name="Bertrand B."/>
            <person name="de Kochko A."/>
            <person name="Graziosi G."/>
            <person name="Henry R.J."/>
            <person name="Jayarama X."/>
            <person name="Ming R."/>
            <person name="Nagai C."/>
            <person name="Rounsley S."/>
            <person name="Sankoff D."/>
            <person name="Giuliano G."/>
            <person name="Albert V.A."/>
            <person name="Wincker P."/>
            <person name="Lashermes P."/>
        </authorList>
    </citation>
    <scope>NUCLEOTIDE SEQUENCE [LARGE SCALE GENOMIC DNA]</scope>
    <source>
        <strain evidence="10">cv. DH200-94</strain>
    </source>
</reference>
<evidence type="ECO:0000259" key="8">
    <source>
        <dbReference type="PROSITE" id="PS50961"/>
    </source>
</evidence>
<dbReference type="InterPro" id="IPR036390">
    <property type="entry name" value="WH_DNA-bd_sf"/>
</dbReference>
<dbReference type="CDD" id="cd12288">
    <property type="entry name" value="RRM_La_like_plant"/>
    <property type="match status" value="1"/>
</dbReference>
<feature type="domain" description="HTH La-type RNA-binding" evidence="8">
    <location>
        <begin position="62"/>
        <end position="153"/>
    </location>
</feature>
<dbReference type="GO" id="GO:0005634">
    <property type="term" value="C:nucleus"/>
    <property type="evidence" value="ECO:0007669"/>
    <property type="project" value="UniProtKB-SubCell"/>
</dbReference>
<accession>A0A068V5P5</accession>
<keyword evidence="10" id="KW-1185">Reference proteome</keyword>
<dbReference type="Gene3D" id="3.30.70.330">
    <property type="match status" value="1"/>
</dbReference>
<dbReference type="Proteomes" id="UP000295252">
    <property type="component" value="Chromosome XI"/>
</dbReference>
<dbReference type="Pfam" id="PF05383">
    <property type="entry name" value="La"/>
    <property type="match status" value="1"/>
</dbReference>
<dbReference type="GO" id="GO:0003729">
    <property type="term" value="F:mRNA binding"/>
    <property type="evidence" value="ECO:0007669"/>
    <property type="project" value="TreeGrafter"/>
</dbReference>
<evidence type="ECO:0000256" key="3">
    <source>
        <dbReference type="ARBA" id="ARBA00022884"/>
    </source>
</evidence>
<keyword evidence="4" id="KW-0539">Nucleus</keyword>
<comment type="function">
    <text evidence="1">Transcriptional regulator.</text>
</comment>
<evidence type="ECO:0000256" key="5">
    <source>
        <dbReference type="PROSITE-ProRule" id="PRU00332"/>
    </source>
</evidence>
<feature type="compositionally biased region" description="Basic and acidic residues" evidence="6">
    <location>
        <begin position="298"/>
        <end position="323"/>
    </location>
</feature>
<dbReference type="AlphaFoldDB" id="A0A068V5P5"/>
<dbReference type="Gramene" id="CDP16095">
    <property type="protein sequence ID" value="CDP16095"/>
    <property type="gene ID" value="GSCOC_T00017124001"/>
</dbReference>
<dbReference type="PRINTS" id="PR00302">
    <property type="entry name" value="LUPUSLA"/>
</dbReference>
<dbReference type="InterPro" id="IPR035979">
    <property type="entry name" value="RBD_domain_sf"/>
</dbReference>
<dbReference type="InParanoid" id="A0A068V5P5"/>
<gene>
    <name evidence="9" type="ORF">GSCOC_T00017124001</name>
</gene>
<proteinExistence type="predicted"/>
<dbReference type="OrthoDB" id="435402at2759"/>
<evidence type="ECO:0000256" key="6">
    <source>
        <dbReference type="SAM" id="MobiDB-lite"/>
    </source>
</evidence>
<feature type="region of interest" description="Disordered" evidence="6">
    <location>
        <begin position="270"/>
        <end position="385"/>
    </location>
</feature>
<dbReference type="FunCoup" id="A0A068V5P5">
    <property type="interactions" value="661"/>
</dbReference>
<organism evidence="9 10">
    <name type="scientific">Coffea canephora</name>
    <name type="common">Robusta coffee</name>
    <dbReference type="NCBI Taxonomy" id="49390"/>
    <lineage>
        <taxon>Eukaryota</taxon>
        <taxon>Viridiplantae</taxon>
        <taxon>Streptophyta</taxon>
        <taxon>Embryophyta</taxon>
        <taxon>Tracheophyta</taxon>
        <taxon>Spermatophyta</taxon>
        <taxon>Magnoliopsida</taxon>
        <taxon>eudicotyledons</taxon>
        <taxon>Gunneridae</taxon>
        <taxon>Pentapetalae</taxon>
        <taxon>asterids</taxon>
        <taxon>lamiids</taxon>
        <taxon>Gentianales</taxon>
        <taxon>Rubiaceae</taxon>
        <taxon>Ixoroideae</taxon>
        <taxon>Gardenieae complex</taxon>
        <taxon>Bertiereae - Coffeeae clade</taxon>
        <taxon>Coffeeae</taxon>
        <taxon>Coffea</taxon>
    </lineage>
</organism>
<dbReference type="PANTHER" id="PTHR22792">
    <property type="entry name" value="LUPUS LA PROTEIN-RELATED"/>
    <property type="match status" value="1"/>
</dbReference>
<dbReference type="InterPro" id="IPR000504">
    <property type="entry name" value="RRM_dom"/>
</dbReference>
<name>A0A068V5P5_COFCA</name>
<dbReference type="SUPFAM" id="SSF46785">
    <property type="entry name" value="Winged helix' DNA-binding domain"/>
    <property type="match status" value="1"/>
</dbReference>
<evidence type="ECO:0000256" key="4">
    <source>
        <dbReference type="ARBA" id="ARBA00023242"/>
    </source>
</evidence>
<dbReference type="GO" id="GO:1990904">
    <property type="term" value="C:ribonucleoprotein complex"/>
    <property type="evidence" value="ECO:0007669"/>
    <property type="project" value="InterPro"/>
</dbReference>
<dbReference type="EMBL" id="HG739200">
    <property type="protein sequence ID" value="CDP16095.1"/>
    <property type="molecule type" value="Genomic_DNA"/>
</dbReference>
<dbReference type="InterPro" id="IPR036388">
    <property type="entry name" value="WH-like_DNA-bd_sf"/>
</dbReference>
<dbReference type="SMART" id="SM00715">
    <property type="entry name" value="LA"/>
    <property type="match status" value="1"/>
</dbReference>